<dbReference type="PROSITE" id="PS00092">
    <property type="entry name" value="N6_MTASE"/>
    <property type="match status" value="1"/>
</dbReference>
<keyword evidence="2" id="KW-0489">Methyltransferase</keyword>
<evidence type="ECO:0008006" key="7">
    <source>
        <dbReference type="Google" id="ProtNLM"/>
    </source>
</evidence>
<dbReference type="GO" id="GO:0008757">
    <property type="term" value="F:S-adenosylmethionine-dependent methyltransferase activity"/>
    <property type="evidence" value="ECO:0007669"/>
    <property type="project" value="TreeGrafter"/>
</dbReference>
<evidence type="ECO:0000313" key="5">
    <source>
        <dbReference type="EMBL" id="KAK5108633.1"/>
    </source>
</evidence>
<dbReference type="SUPFAM" id="SSF53335">
    <property type="entry name" value="S-adenosyl-L-methionine-dependent methyltransferases"/>
    <property type="match status" value="1"/>
</dbReference>
<dbReference type="InterPro" id="IPR052190">
    <property type="entry name" value="Euk-Arch_PrmC-MTase"/>
</dbReference>
<evidence type="ECO:0000256" key="3">
    <source>
        <dbReference type="ARBA" id="ARBA00022679"/>
    </source>
</evidence>
<dbReference type="InterPro" id="IPR029063">
    <property type="entry name" value="SAM-dependent_MTases_sf"/>
</dbReference>
<dbReference type="AlphaFoldDB" id="A0AAN7TDY2"/>
<gene>
    <name evidence="5" type="ORF">LTR62_008124</name>
</gene>
<comment type="similarity">
    <text evidence="1">Belongs to the eukaryotic/archaeal PrmC-related family.</text>
</comment>
<proteinExistence type="inferred from homology"/>
<dbReference type="GO" id="GO:0032259">
    <property type="term" value="P:methylation"/>
    <property type="evidence" value="ECO:0007669"/>
    <property type="project" value="UniProtKB-KW"/>
</dbReference>
<keyword evidence="4" id="KW-0949">S-adenosyl-L-methionine</keyword>
<dbReference type="GO" id="GO:0035657">
    <property type="term" value="C:eRF1 methyltransferase complex"/>
    <property type="evidence" value="ECO:0007669"/>
    <property type="project" value="TreeGrafter"/>
</dbReference>
<dbReference type="Proteomes" id="UP001310890">
    <property type="component" value="Unassembled WGS sequence"/>
</dbReference>
<evidence type="ECO:0000256" key="4">
    <source>
        <dbReference type="ARBA" id="ARBA00022691"/>
    </source>
</evidence>
<sequence length="250" mass="26698">MLPTPSTTHVNYAHIYEPAEDSYVLLDTLSSPTETTFLHQRFSANTTATPTILEIGVGSGVVLAFVAANAEHIFGRPDLLALGTDVNAYAASAAAQTVRVAVAEKAAQAGVFGDCVVGDLASPLRARTIDVLIFNPPYVPTEDLPSMPNSGSAETSSLSKDNFARDSHLLALSYAGGVDGMETTNRLLQELQTILNERGVAYILLCKQNRPEAVMTGILSWPGGWVAKIVGSSGKKAGWERLCILRIWRP</sequence>
<dbReference type="GO" id="GO:0003676">
    <property type="term" value="F:nucleic acid binding"/>
    <property type="evidence" value="ECO:0007669"/>
    <property type="project" value="InterPro"/>
</dbReference>
<dbReference type="PANTHER" id="PTHR45875">
    <property type="entry name" value="METHYLTRANSFERASE N6AMT1"/>
    <property type="match status" value="1"/>
</dbReference>
<dbReference type="GO" id="GO:0008276">
    <property type="term" value="F:protein methyltransferase activity"/>
    <property type="evidence" value="ECO:0007669"/>
    <property type="project" value="TreeGrafter"/>
</dbReference>
<dbReference type="InterPro" id="IPR002052">
    <property type="entry name" value="DNA_methylase_N6_adenine_CS"/>
</dbReference>
<name>A0AAN7TDY2_9PEZI</name>
<dbReference type="PANTHER" id="PTHR45875:SF1">
    <property type="entry name" value="METHYLTRANSFERASE N6AMT1"/>
    <property type="match status" value="1"/>
</dbReference>
<accession>A0AAN7TDY2</accession>
<evidence type="ECO:0000256" key="2">
    <source>
        <dbReference type="ARBA" id="ARBA00022603"/>
    </source>
</evidence>
<reference evidence="5" key="1">
    <citation type="submission" date="2023-08" db="EMBL/GenBank/DDBJ databases">
        <title>Black Yeasts Isolated from many extreme environments.</title>
        <authorList>
            <person name="Coleine C."/>
            <person name="Stajich J.E."/>
            <person name="Selbmann L."/>
        </authorList>
    </citation>
    <scope>NUCLEOTIDE SEQUENCE</scope>
    <source>
        <strain evidence="5">CCFEE 5401</strain>
    </source>
</reference>
<organism evidence="5 6">
    <name type="scientific">Meristemomyces frigidus</name>
    <dbReference type="NCBI Taxonomy" id="1508187"/>
    <lineage>
        <taxon>Eukaryota</taxon>
        <taxon>Fungi</taxon>
        <taxon>Dikarya</taxon>
        <taxon>Ascomycota</taxon>
        <taxon>Pezizomycotina</taxon>
        <taxon>Dothideomycetes</taxon>
        <taxon>Dothideomycetidae</taxon>
        <taxon>Mycosphaerellales</taxon>
        <taxon>Teratosphaeriaceae</taxon>
        <taxon>Meristemomyces</taxon>
    </lineage>
</organism>
<keyword evidence="3" id="KW-0808">Transferase</keyword>
<dbReference type="Gene3D" id="3.40.50.150">
    <property type="entry name" value="Vaccinia Virus protein VP39"/>
    <property type="match status" value="1"/>
</dbReference>
<comment type="caution">
    <text evidence="5">The sequence shown here is derived from an EMBL/GenBank/DDBJ whole genome shotgun (WGS) entry which is preliminary data.</text>
</comment>
<dbReference type="EMBL" id="JAVRRL010000081">
    <property type="protein sequence ID" value="KAK5108633.1"/>
    <property type="molecule type" value="Genomic_DNA"/>
</dbReference>
<protein>
    <recommendedName>
        <fullName evidence="7">Methyltransferase small domain-containing protein</fullName>
    </recommendedName>
</protein>
<evidence type="ECO:0000313" key="6">
    <source>
        <dbReference type="Proteomes" id="UP001310890"/>
    </source>
</evidence>
<evidence type="ECO:0000256" key="1">
    <source>
        <dbReference type="ARBA" id="ARBA00006149"/>
    </source>
</evidence>